<feature type="chain" id="PRO_5025328322" description="SGNH hydrolase-type esterase domain-containing protein" evidence="1">
    <location>
        <begin position="23"/>
        <end position="337"/>
    </location>
</feature>
<reference evidence="2" key="1">
    <citation type="journal article" date="2020" name="Stud. Mycol.">
        <title>101 Dothideomycetes genomes: a test case for predicting lifestyles and emergence of pathogens.</title>
        <authorList>
            <person name="Haridas S."/>
            <person name="Albert R."/>
            <person name="Binder M."/>
            <person name="Bloem J."/>
            <person name="Labutti K."/>
            <person name="Salamov A."/>
            <person name="Andreopoulos B."/>
            <person name="Baker S."/>
            <person name="Barry K."/>
            <person name="Bills G."/>
            <person name="Bluhm B."/>
            <person name="Cannon C."/>
            <person name="Castanera R."/>
            <person name="Culley D."/>
            <person name="Daum C."/>
            <person name="Ezra D."/>
            <person name="Gonzalez J."/>
            <person name="Henrissat B."/>
            <person name="Kuo A."/>
            <person name="Liang C."/>
            <person name="Lipzen A."/>
            <person name="Lutzoni F."/>
            <person name="Magnuson J."/>
            <person name="Mondo S."/>
            <person name="Nolan M."/>
            <person name="Ohm R."/>
            <person name="Pangilinan J."/>
            <person name="Park H.-J."/>
            <person name="Ramirez L."/>
            <person name="Alfaro M."/>
            <person name="Sun H."/>
            <person name="Tritt A."/>
            <person name="Yoshinaga Y."/>
            <person name="Zwiers L.-H."/>
            <person name="Turgeon B."/>
            <person name="Goodwin S."/>
            <person name="Spatafora J."/>
            <person name="Crous P."/>
            <person name="Grigoriev I."/>
        </authorList>
    </citation>
    <scope>NUCLEOTIDE SEQUENCE</scope>
    <source>
        <strain evidence="2">HMLAC05119</strain>
    </source>
</reference>
<dbReference type="AlphaFoldDB" id="A0A6A5R1B0"/>
<dbReference type="InterPro" id="IPR036514">
    <property type="entry name" value="SGNH_hydro_sf"/>
</dbReference>
<evidence type="ECO:0000313" key="3">
    <source>
        <dbReference type="Proteomes" id="UP000800096"/>
    </source>
</evidence>
<organism evidence="2 3">
    <name type="scientific">Ampelomyces quisqualis</name>
    <name type="common">Powdery mildew agent</name>
    <dbReference type="NCBI Taxonomy" id="50730"/>
    <lineage>
        <taxon>Eukaryota</taxon>
        <taxon>Fungi</taxon>
        <taxon>Dikarya</taxon>
        <taxon>Ascomycota</taxon>
        <taxon>Pezizomycotina</taxon>
        <taxon>Dothideomycetes</taxon>
        <taxon>Pleosporomycetidae</taxon>
        <taxon>Pleosporales</taxon>
        <taxon>Pleosporineae</taxon>
        <taxon>Phaeosphaeriaceae</taxon>
        <taxon>Ampelomyces</taxon>
    </lineage>
</organism>
<keyword evidence="3" id="KW-1185">Reference proteome</keyword>
<name>A0A6A5R1B0_AMPQU</name>
<keyword evidence="1" id="KW-0732">Signal</keyword>
<dbReference type="Proteomes" id="UP000800096">
    <property type="component" value="Unassembled WGS sequence"/>
</dbReference>
<accession>A0A6A5R1B0</accession>
<dbReference type="EMBL" id="ML979133">
    <property type="protein sequence ID" value="KAF1919887.1"/>
    <property type="molecule type" value="Genomic_DNA"/>
</dbReference>
<evidence type="ECO:0000313" key="2">
    <source>
        <dbReference type="EMBL" id="KAF1919887.1"/>
    </source>
</evidence>
<evidence type="ECO:0000256" key="1">
    <source>
        <dbReference type="SAM" id="SignalP"/>
    </source>
</evidence>
<feature type="signal peptide" evidence="1">
    <location>
        <begin position="1"/>
        <end position="22"/>
    </location>
</feature>
<evidence type="ECO:0008006" key="4">
    <source>
        <dbReference type="Google" id="ProtNLM"/>
    </source>
</evidence>
<dbReference type="OrthoDB" id="2150942at2759"/>
<dbReference type="Gene3D" id="3.40.50.1110">
    <property type="entry name" value="SGNH hydrolase"/>
    <property type="match status" value="1"/>
</dbReference>
<sequence>MHLLVKVIVLTWAVFNVALIMAAPPPVKTPAQKIDATKFYQEYKGHPLSDLVTFREITHAERPNKPVIYLAGDSSLDNKFWLSKSVADFDVKIPAIYDKTLEKPEPKPDVSFWLNHLLGERATCINTAVEESMLRERDHRLLSHDEFIRDNLRSEDTLIVSVGSNDVAFEPSPRTMAHMFQLAWLTPRRKLEDGTASALQYFRHMFRDDVQDYVTRLTSKTKPRAVVICMIYFPLQSQFGQKSWADLKLRALGYNSYPERLQLAIRSLYDIATKQIKVDGTRIVPCGLHTVLDGKHPELYTERVEPNEEGGWKMAVKFMELIEGLLEPASPMTQEKV</sequence>
<proteinExistence type="predicted"/>
<protein>
    <recommendedName>
        <fullName evidence="4">SGNH hydrolase-type esterase domain-containing protein</fullName>
    </recommendedName>
</protein>
<dbReference type="SUPFAM" id="SSF52266">
    <property type="entry name" value="SGNH hydrolase"/>
    <property type="match status" value="1"/>
</dbReference>
<gene>
    <name evidence="2" type="ORF">BDU57DRAFT_513195</name>
</gene>